<keyword evidence="4" id="KW-0274">FAD</keyword>
<dbReference type="EMBL" id="NGAF01000030">
    <property type="protein sequence ID" value="OXR40531.1"/>
    <property type="molecule type" value="Genomic_DNA"/>
</dbReference>
<sequence>MKHRIVVLGAGYAGAFSAGYLARQLHPDDFEITVVNAEPDFVERLRLHQLAAGQELRHRPLDEVFADTGVRLRVARVTAVDVEERTVTVADGDAIDRLGYDTLVYALGSTAADQGVPGVHEHAFHVAARPSALRLRTRLDELGEDGKVLVVGGNLTAIEAATEFAESRPGLRVGLVTSGQLGGWLGAKARRHLLRAFERFDISVHEHTTIGRVEKDAAVATDGTVFTSDATVWAAGFAVHPIAAASGLEVIANGQITVDRQMRSVSHPDVYVAGDSVFVIGENGRPLPMSCASAGFTAMQATAAIIGDRTGRKIATTSLSYVGNHISLGRKDGIFQLVGGDAHAKSWALCGRTAARVKSTILDTAAWSLSHPTFGKPSHKYRAAAALEHSPRVVAA</sequence>
<evidence type="ECO:0000256" key="1">
    <source>
        <dbReference type="ARBA" id="ARBA00001974"/>
    </source>
</evidence>
<evidence type="ECO:0000256" key="3">
    <source>
        <dbReference type="ARBA" id="ARBA00022630"/>
    </source>
</evidence>
<dbReference type="EC" id="1.6.99.-" evidence="7"/>
<evidence type="ECO:0000256" key="4">
    <source>
        <dbReference type="ARBA" id="ARBA00022827"/>
    </source>
</evidence>
<gene>
    <name evidence="7" type="primary">yjlD_3</name>
    <name evidence="7" type="ORF">B7C42_07340</name>
</gene>
<keyword evidence="5 7" id="KW-0560">Oxidoreductase</keyword>
<comment type="caution">
    <text evidence="7">The sequence shown here is derived from an EMBL/GenBank/DDBJ whole genome shotgun (WGS) entry which is preliminary data.</text>
</comment>
<evidence type="ECO:0000256" key="2">
    <source>
        <dbReference type="ARBA" id="ARBA00005272"/>
    </source>
</evidence>
<dbReference type="Proteomes" id="UP000215506">
    <property type="component" value="Unassembled WGS sequence"/>
</dbReference>
<dbReference type="Pfam" id="PF07992">
    <property type="entry name" value="Pyr_redox_2"/>
    <property type="match status" value="1"/>
</dbReference>
<dbReference type="PANTHER" id="PTHR42913">
    <property type="entry name" value="APOPTOSIS-INDUCING FACTOR 1"/>
    <property type="match status" value="1"/>
</dbReference>
<accession>A0A231GVN0</accession>
<dbReference type="InterPro" id="IPR023753">
    <property type="entry name" value="FAD/NAD-binding_dom"/>
</dbReference>
<evidence type="ECO:0000259" key="6">
    <source>
        <dbReference type="Pfam" id="PF07992"/>
    </source>
</evidence>
<dbReference type="GO" id="GO:0019646">
    <property type="term" value="P:aerobic electron transport chain"/>
    <property type="evidence" value="ECO:0007669"/>
    <property type="project" value="TreeGrafter"/>
</dbReference>
<comment type="cofactor">
    <cofactor evidence="1">
        <name>FAD</name>
        <dbReference type="ChEBI" id="CHEBI:57692"/>
    </cofactor>
</comment>
<name>A0A231GVN0_9NOCA</name>
<feature type="domain" description="FAD/NAD(P)-binding" evidence="6">
    <location>
        <begin position="4"/>
        <end position="288"/>
    </location>
</feature>
<evidence type="ECO:0000256" key="5">
    <source>
        <dbReference type="ARBA" id="ARBA00023002"/>
    </source>
</evidence>
<dbReference type="GO" id="GO:0003955">
    <property type="term" value="F:NAD(P)H dehydrogenase (quinone) activity"/>
    <property type="evidence" value="ECO:0007669"/>
    <property type="project" value="TreeGrafter"/>
</dbReference>
<dbReference type="SUPFAM" id="SSF51905">
    <property type="entry name" value="FAD/NAD(P)-binding domain"/>
    <property type="match status" value="1"/>
</dbReference>
<dbReference type="PANTHER" id="PTHR42913:SF3">
    <property type="entry name" value="64 KDA MITOCHONDRIAL NADH DEHYDROGENASE (EUROFUNG)"/>
    <property type="match status" value="1"/>
</dbReference>
<evidence type="ECO:0000313" key="7">
    <source>
        <dbReference type="EMBL" id="OXR40531.1"/>
    </source>
</evidence>
<protein>
    <submittedName>
        <fullName evidence="7">NADH dehydrogenase-like protein YjlD</fullName>
        <ecNumber evidence="7">1.6.99.-</ecNumber>
    </submittedName>
</protein>
<dbReference type="PRINTS" id="PR00469">
    <property type="entry name" value="PNDRDTASEII"/>
</dbReference>
<comment type="similarity">
    <text evidence="2">Belongs to the NADH dehydrogenase family.</text>
</comment>
<keyword evidence="8" id="KW-1185">Reference proteome</keyword>
<dbReference type="InterPro" id="IPR051169">
    <property type="entry name" value="NADH-Q_oxidoreductase"/>
</dbReference>
<keyword evidence="3" id="KW-0285">Flavoprotein</keyword>
<reference evidence="7 8" key="1">
    <citation type="submission" date="2017-07" db="EMBL/GenBank/DDBJ databases">
        <title>First draft Genome Sequence of Nocardia cerradoensis isolated from human infection.</title>
        <authorList>
            <person name="Carrasco G."/>
        </authorList>
    </citation>
    <scope>NUCLEOTIDE SEQUENCE [LARGE SCALE GENOMIC DNA]</scope>
    <source>
        <strain evidence="7 8">CNM20130759</strain>
    </source>
</reference>
<dbReference type="RefSeq" id="WP_094028090.1">
    <property type="nucleotide sequence ID" value="NZ_NGAF01000030.1"/>
</dbReference>
<dbReference type="InterPro" id="IPR036188">
    <property type="entry name" value="FAD/NAD-bd_sf"/>
</dbReference>
<dbReference type="Gene3D" id="3.50.50.100">
    <property type="match status" value="1"/>
</dbReference>
<dbReference type="AlphaFoldDB" id="A0A231GVN0"/>
<proteinExistence type="inferred from homology"/>
<evidence type="ECO:0000313" key="8">
    <source>
        <dbReference type="Proteomes" id="UP000215506"/>
    </source>
</evidence>
<dbReference type="PRINTS" id="PR00368">
    <property type="entry name" value="FADPNR"/>
</dbReference>
<organism evidence="7 8">
    <name type="scientific">Nocardia cerradoensis</name>
    <dbReference type="NCBI Taxonomy" id="85688"/>
    <lineage>
        <taxon>Bacteria</taxon>
        <taxon>Bacillati</taxon>
        <taxon>Actinomycetota</taxon>
        <taxon>Actinomycetes</taxon>
        <taxon>Mycobacteriales</taxon>
        <taxon>Nocardiaceae</taxon>
        <taxon>Nocardia</taxon>
    </lineage>
</organism>